<protein>
    <submittedName>
        <fullName evidence="3">Methyltransferase domain-containing protein</fullName>
    </submittedName>
</protein>
<dbReference type="InterPro" id="IPR048647">
    <property type="entry name" value="RlmA_N"/>
</dbReference>
<sequence length="275" mass="29402">MRADLVEYLCCPVCKAALEATPAALRCANGHNFDIARQGYVDLSGGRVTHPGDTPDMISARQALLAAGHFRVLTDALVASLAERPPGLVVDVGAGTGQHLAEVLDARPGDLGLAVDVSKPALRRAARAHPRLGAVRADAWRGLPVADAVADAVLDVFAPRSGLEFHRILRPDGVLVVATPAPEHLGELVDALDLVRVDPAKSERLSATLDPWFVRVDERRCRWQLRLSAAEAQAAIAMGPSAWHTEPERLARLIAGPVTVTAAVDVTRWRPRPRG</sequence>
<dbReference type="Pfam" id="PF21302">
    <property type="entry name" value="Zn_ribbon_RlmA"/>
    <property type="match status" value="1"/>
</dbReference>
<name>A0ABX0XUJ6_9ACTN</name>
<evidence type="ECO:0000313" key="4">
    <source>
        <dbReference type="Proteomes" id="UP000722989"/>
    </source>
</evidence>
<evidence type="ECO:0000313" key="3">
    <source>
        <dbReference type="EMBL" id="NJC69453.1"/>
    </source>
</evidence>
<dbReference type="SUPFAM" id="SSF53335">
    <property type="entry name" value="S-adenosyl-L-methionine-dependent methyltransferases"/>
    <property type="match status" value="1"/>
</dbReference>
<feature type="domain" description="23S rRNA (guanine(745)-N(1))-methyltransferase N-terminal" evidence="2">
    <location>
        <begin position="10"/>
        <end position="43"/>
    </location>
</feature>
<keyword evidence="4" id="KW-1185">Reference proteome</keyword>
<reference evidence="3 4" key="1">
    <citation type="submission" date="2020-03" db="EMBL/GenBank/DDBJ databases">
        <title>WGS of the type strain of Planosporangium spp.</title>
        <authorList>
            <person name="Thawai C."/>
        </authorList>
    </citation>
    <scope>NUCLEOTIDE SEQUENCE [LARGE SCALE GENOMIC DNA]</scope>
    <source>
        <strain evidence="3 4">TBRC 5610</strain>
    </source>
</reference>
<proteinExistence type="predicted"/>
<dbReference type="InterPro" id="IPR016718">
    <property type="entry name" value="rRNA_m1G-MeTrfase_A_prd"/>
</dbReference>
<dbReference type="CDD" id="cd02440">
    <property type="entry name" value="AdoMet_MTases"/>
    <property type="match status" value="1"/>
</dbReference>
<keyword evidence="3" id="KW-0489">Methyltransferase</keyword>
<gene>
    <name evidence="3" type="ORF">HC031_06925</name>
</gene>
<dbReference type="Proteomes" id="UP000722989">
    <property type="component" value="Unassembled WGS sequence"/>
</dbReference>
<dbReference type="InterPro" id="IPR041698">
    <property type="entry name" value="Methyltransf_25"/>
</dbReference>
<dbReference type="PIRSF" id="PIRSF018249">
    <property type="entry name" value="MyrA_prd"/>
    <property type="match status" value="1"/>
</dbReference>
<dbReference type="GO" id="GO:0032259">
    <property type="term" value="P:methylation"/>
    <property type="evidence" value="ECO:0007669"/>
    <property type="project" value="UniProtKB-KW"/>
</dbReference>
<feature type="domain" description="Methyltransferase" evidence="1">
    <location>
        <begin position="89"/>
        <end position="173"/>
    </location>
</feature>
<evidence type="ECO:0000259" key="1">
    <source>
        <dbReference type="Pfam" id="PF13649"/>
    </source>
</evidence>
<dbReference type="InterPro" id="IPR029063">
    <property type="entry name" value="SAM-dependent_MTases_sf"/>
</dbReference>
<accession>A0ABX0XUJ6</accession>
<keyword evidence="3" id="KW-0808">Transferase</keyword>
<evidence type="ECO:0000259" key="2">
    <source>
        <dbReference type="Pfam" id="PF21302"/>
    </source>
</evidence>
<dbReference type="RefSeq" id="WP_167924319.1">
    <property type="nucleotide sequence ID" value="NZ_JAATVY010000003.1"/>
</dbReference>
<organism evidence="3 4">
    <name type="scientific">Planosporangium thailandense</name>
    <dbReference type="NCBI Taxonomy" id="765197"/>
    <lineage>
        <taxon>Bacteria</taxon>
        <taxon>Bacillati</taxon>
        <taxon>Actinomycetota</taxon>
        <taxon>Actinomycetes</taxon>
        <taxon>Micromonosporales</taxon>
        <taxon>Micromonosporaceae</taxon>
        <taxon>Planosporangium</taxon>
    </lineage>
</organism>
<dbReference type="GO" id="GO:0008168">
    <property type="term" value="F:methyltransferase activity"/>
    <property type="evidence" value="ECO:0007669"/>
    <property type="project" value="UniProtKB-KW"/>
</dbReference>
<comment type="caution">
    <text evidence="3">The sequence shown here is derived from an EMBL/GenBank/DDBJ whole genome shotgun (WGS) entry which is preliminary data.</text>
</comment>
<dbReference type="EMBL" id="JAATVY010000003">
    <property type="protein sequence ID" value="NJC69453.1"/>
    <property type="molecule type" value="Genomic_DNA"/>
</dbReference>
<dbReference type="Gene3D" id="3.40.50.150">
    <property type="entry name" value="Vaccinia Virus protein VP39"/>
    <property type="match status" value="1"/>
</dbReference>
<dbReference type="Pfam" id="PF13649">
    <property type="entry name" value="Methyltransf_25"/>
    <property type="match status" value="1"/>
</dbReference>